<evidence type="ECO:0000256" key="8">
    <source>
        <dbReference type="ARBA" id="ARBA00023187"/>
    </source>
</evidence>
<evidence type="ECO:0000313" key="15">
    <source>
        <dbReference type="Proteomes" id="UP000492821"/>
    </source>
</evidence>
<dbReference type="Gene3D" id="4.10.60.10">
    <property type="entry name" value="Zinc finger, CCHC-type"/>
    <property type="match status" value="1"/>
</dbReference>
<evidence type="ECO:0000313" key="16">
    <source>
        <dbReference type="WBParaSite" id="Pan_g17929.t1"/>
    </source>
</evidence>
<dbReference type="InterPro" id="IPR055256">
    <property type="entry name" value="KH_1_KHDC4/BBP-like"/>
</dbReference>
<dbReference type="SMART" id="SM00343">
    <property type="entry name" value="ZnF_C2HC"/>
    <property type="match status" value="2"/>
</dbReference>
<dbReference type="SMART" id="SM00322">
    <property type="entry name" value="KH"/>
    <property type="match status" value="1"/>
</dbReference>
<keyword evidence="9 12" id="KW-0539">Nucleus</keyword>
<reference evidence="16" key="2">
    <citation type="submission" date="2020-10" db="UniProtKB">
        <authorList>
            <consortium name="WormBaseParasite"/>
        </authorList>
    </citation>
    <scope>IDENTIFICATION</scope>
</reference>
<dbReference type="GO" id="GO:0048024">
    <property type="term" value="P:regulation of mRNA splicing, via spliceosome"/>
    <property type="evidence" value="ECO:0007669"/>
    <property type="project" value="TreeGrafter"/>
</dbReference>
<comment type="subcellular location">
    <subcellularLocation>
        <location evidence="1 12">Nucleus</location>
    </subcellularLocation>
</comment>
<dbReference type="InterPro" id="IPR032570">
    <property type="entry name" value="SF1-HH"/>
</dbReference>
<dbReference type="Gene3D" id="3.30.1370.10">
    <property type="entry name" value="K Homology domain, type 1"/>
    <property type="match status" value="1"/>
</dbReference>
<feature type="compositionally biased region" description="Basic and acidic residues" evidence="13">
    <location>
        <begin position="43"/>
        <end position="63"/>
    </location>
</feature>
<dbReference type="GO" id="GO:0003729">
    <property type="term" value="F:mRNA binding"/>
    <property type="evidence" value="ECO:0007669"/>
    <property type="project" value="TreeGrafter"/>
</dbReference>
<evidence type="ECO:0000256" key="9">
    <source>
        <dbReference type="ARBA" id="ARBA00023242"/>
    </source>
</evidence>
<feature type="compositionally biased region" description="Basic residues" evidence="13">
    <location>
        <begin position="97"/>
        <end position="112"/>
    </location>
</feature>
<dbReference type="GO" id="GO:0008270">
    <property type="term" value="F:zinc ion binding"/>
    <property type="evidence" value="ECO:0007669"/>
    <property type="project" value="UniProtKB-UniRule"/>
</dbReference>
<dbReference type="Pfam" id="PF16275">
    <property type="entry name" value="SF1-HH"/>
    <property type="match status" value="1"/>
</dbReference>
<evidence type="ECO:0000256" key="11">
    <source>
        <dbReference type="PROSITE-ProRule" id="PRU00117"/>
    </source>
</evidence>
<dbReference type="AlphaFoldDB" id="A0A7E4VAA1"/>
<dbReference type="PANTHER" id="PTHR11208">
    <property type="entry name" value="RNA-BINDING PROTEIN RELATED"/>
    <property type="match status" value="1"/>
</dbReference>
<evidence type="ECO:0000256" key="3">
    <source>
        <dbReference type="ARBA" id="ARBA00022664"/>
    </source>
</evidence>
<feature type="compositionally biased region" description="Low complexity" evidence="13">
    <location>
        <begin position="132"/>
        <end position="147"/>
    </location>
</feature>
<dbReference type="SUPFAM" id="SSF54791">
    <property type="entry name" value="Eukaryotic type KH-domain (KH-domain type I)"/>
    <property type="match status" value="1"/>
</dbReference>
<comment type="function">
    <text evidence="12">Necessary for the splicing of pre-mRNA. Has a role in the recognition of the branch site (5'-UACUAAC-3'), the pyrimidine tract and the 3'-splice site at the 3'-end of introns.</text>
</comment>
<dbReference type="GO" id="GO:0045131">
    <property type="term" value="F:pre-mRNA branch point binding"/>
    <property type="evidence" value="ECO:0007669"/>
    <property type="project" value="UniProtKB-UniRule"/>
</dbReference>
<dbReference type="InterPro" id="IPR045071">
    <property type="entry name" value="BBP-like"/>
</dbReference>
<dbReference type="InterPro" id="IPR001878">
    <property type="entry name" value="Znf_CCHC"/>
</dbReference>
<dbReference type="InterPro" id="IPR004087">
    <property type="entry name" value="KH_dom"/>
</dbReference>
<dbReference type="SUPFAM" id="SSF57756">
    <property type="entry name" value="Retrovirus zinc finger-like domains"/>
    <property type="match status" value="1"/>
</dbReference>
<dbReference type="CDD" id="cd22382">
    <property type="entry name" value="KH-I_SF1"/>
    <property type="match status" value="1"/>
</dbReference>
<dbReference type="PROSITE" id="PS50084">
    <property type="entry name" value="KH_TYPE_1"/>
    <property type="match status" value="1"/>
</dbReference>
<evidence type="ECO:0000256" key="2">
    <source>
        <dbReference type="ARBA" id="ARBA00010382"/>
    </source>
</evidence>
<sequence length="580" mass="64090">MSRRGTGGNTEPLPFQRSFNKDGEAEPALRPIKEEAEASPNHSRAESSEKSSRRTDRERDSRRERRRSRSRSSDRERHRRRSPSSSSRRRDDDYHKRSSRRSRRSRTRSRSPRRSERDYDEKPSRYVKAEPVEPAAPTAPVFATPTTNPAPPPPAEGGRRSRWSTTKAFVPGMPTILPSEMSDTDRQVYLLTMEVEEATRRLRMNEFVAPEHERSPSPEPIYDPNGKRLNTREVRKRQELEQKRHENIKSILALAPDYKPPADYRPPAIRLHEKVFIPQEENPDINFVGLLIGPRGNTLKSLEGQTGARIIIRGKGSIKEGKLLRREGPLPGENEPLHAYVTGSEKKVIDDAVIKIREIIDDALNRPDANNVLRQHQLRELAVLNGTLRPEDILGGTRCSNCGSDQHKTYECPEQANVTANIICTACGGAGHIARDCVAPKTGQGAVDKSALDDEYNHLMAEIGGTPMAASQPAATTTAAAPAVNLPFRLPPQLGHPHRPTPLNRFPMPPQGGDRFFGGAPPPPLSALPPPPPPGWPIPDNLDPTAAAAAVAAMAAAGDYPAYSFLPPPPPPPPSFEPSN</sequence>
<feature type="region of interest" description="Disordered" evidence="13">
    <location>
        <begin position="1"/>
        <end position="162"/>
    </location>
</feature>
<evidence type="ECO:0000256" key="5">
    <source>
        <dbReference type="ARBA" id="ARBA00022771"/>
    </source>
</evidence>
<evidence type="ECO:0000256" key="12">
    <source>
        <dbReference type="RuleBase" id="RU367126"/>
    </source>
</evidence>
<dbReference type="GO" id="GO:0005681">
    <property type="term" value="C:spliceosomal complex"/>
    <property type="evidence" value="ECO:0007669"/>
    <property type="project" value="UniProtKB-KW"/>
</dbReference>
<comment type="similarity">
    <text evidence="2 12">Belongs to the BBP/SF1 family.</text>
</comment>
<dbReference type="WBParaSite" id="Pan_g17929.t1">
    <property type="protein sequence ID" value="Pan_g17929.t1"/>
    <property type="gene ID" value="Pan_g17929"/>
</dbReference>
<keyword evidence="8 12" id="KW-0508">mRNA splicing</keyword>
<organism evidence="15 16">
    <name type="scientific">Panagrellus redivivus</name>
    <name type="common">Microworm</name>
    <dbReference type="NCBI Taxonomy" id="6233"/>
    <lineage>
        <taxon>Eukaryota</taxon>
        <taxon>Metazoa</taxon>
        <taxon>Ecdysozoa</taxon>
        <taxon>Nematoda</taxon>
        <taxon>Chromadorea</taxon>
        <taxon>Rhabditida</taxon>
        <taxon>Tylenchina</taxon>
        <taxon>Panagrolaimomorpha</taxon>
        <taxon>Panagrolaimoidea</taxon>
        <taxon>Panagrolaimidae</taxon>
        <taxon>Panagrellus</taxon>
    </lineage>
</organism>
<keyword evidence="6 12" id="KW-0862">Zinc</keyword>
<keyword evidence="5 10" id="KW-0863">Zinc-finger</keyword>
<dbReference type="GO" id="GO:0019899">
    <property type="term" value="F:enzyme binding"/>
    <property type="evidence" value="ECO:0007669"/>
    <property type="project" value="UniProtKB-ARBA"/>
</dbReference>
<feature type="compositionally biased region" description="Basic and acidic residues" evidence="13">
    <location>
        <begin position="113"/>
        <end position="131"/>
    </location>
</feature>
<reference evidence="15" key="1">
    <citation type="journal article" date="2013" name="Genetics">
        <title>The draft genome and transcriptome of Panagrellus redivivus are shaped by the harsh demands of a free-living lifestyle.</title>
        <authorList>
            <person name="Srinivasan J."/>
            <person name="Dillman A.R."/>
            <person name="Macchietto M.G."/>
            <person name="Heikkinen L."/>
            <person name="Lakso M."/>
            <person name="Fracchia K.M."/>
            <person name="Antoshechkin I."/>
            <person name="Mortazavi A."/>
            <person name="Wong G."/>
            <person name="Sternberg P.W."/>
        </authorList>
    </citation>
    <scope>NUCLEOTIDE SEQUENCE [LARGE SCALE GENOMIC DNA]</scope>
    <source>
        <strain evidence="15">MT8872</strain>
    </source>
</reference>
<keyword evidence="12" id="KW-0747">Spliceosome</keyword>
<keyword evidence="4 12" id="KW-0479">Metal-binding</keyword>
<keyword evidence="3 12" id="KW-0507">mRNA processing</keyword>
<dbReference type="InterPro" id="IPR036612">
    <property type="entry name" value="KH_dom_type_1_sf"/>
</dbReference>
<dbReference type="Pfam" id="PF22675">
    <property type="entry name" value="KH-I_KHDC4-BBP"/>
    <property type="match status" value="1"/>
</dbReference>
<dbReference type="PROSITE" id="PS50158">
    <property type="entry name" value="ZF_CCHC"/>
    <property type="match status" value="1"/>
</dbReference>
<dbReference type="GO" id="GO:0000398">
    <property type="term" value="P:mRNA splicing, via spliceosome"/>
    <property type="evidence" value="ECO:0007669"/>
    <property type="project" value="UniProtKB-UniRule"/>
</dbReference>
<dbReference type="InterPro" id="IPR047086">
    <property type="entry name" value="SF1-HH_sf"/>
</dbReference>
<dbReference type="PANTHER" id="PTHR11208:SF45">
    <property type="entry name" value="SPLICING FACTOR 1"/>
    <property type="match status" value="1"/>
</dbReference>
<protein>
    <recommendedName>
        <fullName evidence="12">Branchpoint-bridging protein</fullName>
    </recommendedName>
</protein>
<evidence type="ECO:0000256" key="1">
    <source>
        <dbReference type="ARBA" id="ARBA00004123"/>
    </source>
</evidence>
<dbReference type="Proteomes" id="UP000492821">
    <property type="component" value="Unassembled WGS sequence"/>
</dbReference>
<accession>A0A7E4VAA1</accession>
<feature type="domain" description="CCHC-type" evidence="14">
    <location>
        <begin position="424"/>
        <end position="437"/>
    </location>
</feature>
<keyword evidence="7 11" id="KW-0694">RNA-binding</keyword>
<evidence type="ECO:0000259" key="14">
    <source>
        <dbReference type="PROSITE" id="PS50158"/>
    </source>
</evidence>
<evidence type="ECO:0000256" key="13">
    <source>
        <dbReference type="SAM" id="MobiDB-lite"/>
    </source>
</evidence>
<feature type="compositionally biased region" description="Pro residues" evidence="13">
    <location>
        <begin position="520"/>
        <end position="537"/>
    </location>
</feature>
<evidence type="ECO:0000256" key="10">
    <source>
        <dbReference type="PROSITE-ProRule" id="PRU00047"/>
    </source>
</evidence>
<dbReference type="Gene3D" id="6.10.140.1790">
    <property type="match status" value="1"/>
</dbReference>
<name>A0A7E4VAA1_PANRE</name>
<dbReference type="InterPro" id="IPR036875">
    <property type="entry name" value="Znf_CCHC_sf"/>
</dbReference>
<proteinExistence type="inferred from homology"/>
<evidence type="ECO:0000256" key="7">
    <source>
        <dbReference type="ARBA" id="ARBA00022884"/>
    </source>
</evidence>
<evidence type="ECO:0000256" key="4">
    <source>
        <dbReference type="ARBA" id="ARBA00022723"/>
    </source>
</evidence>
<feature type="region of interest" description="Disordered" evidence="13">
    <location>
        <begin position="512"/>
        <end position="543"/>
    </location>
</feature>
<evidence type="ECO:0000256" key="6">
    <source>
        <dbReference type="ARBA" id="ARBA00022833"/>
    </source>
</evidence>
<keyword evidence="15" id="KW-1185">Reference proteome</keyword>